<protein>
    <submittedName>
        <fullName evidence="2">Uncharacterized protein</fullName>
    </submittedName>
</protein>
<dbReference type="AlphaFoldDB" id="A0A644Y7U9"/>
<accession>A0A644Y7U9</accession>
<dbReference type="EMBL" id="VSSQ01004163">
    <property type="protein sequence ID" value="MPM24011.1"/>
    <property type="molecule type" value="Genomic_DNA"/>
</dbReference>
<evidence type="ECO:0000313" key="2">
    <source>
        <dbReference type="EMBL" id="MPM24011.1"/>
    </source>
</evidence>
<sequence length="51" mass="5365">MRHVEGGVKMDFAFSVQSVHHGEIAAFQNGQQVDGAHQLTAQLPPPGGQGP</sequence>
<evidence type="ECO:0000256" key="1">
    <source>
        <dbReference type="SAM" id="MobiDB-lite"/>
    </source>
</evidence>
<comment type="caution">
    <text evidence="2">The sequence shown here is derived from an EMBL/GenBank/DDBJ whole genome shotgun (WGS) entry which is preliminary data.</text>
</comment>
<organism evidence="2">
    <name type="scientific">bioreactor metagenome</name>
    <dbReference type="NCBI Taxonomy" id="1076179"/>
    <lineage>
        <taxon>unclassified sequences</taxon>
        <taxon>metagenomes</taxon>
        <taxon>ecological metagenomes</taxon>
    </lineage>
</organism>
<proteinExistence type="predicted"/>
<gene>
    <name evidence="2" type="ORF">SDC9_70488</name>
</gene>
<reference evidence="2" key="1">
    <citation type="submission" date="2019-08" db="EMBL/GenBank/DDBJ databases">
        <authorList>
            <person name="Kucharzyk K."/>
            <person name="Murdoch R.W."/>
            <person name="Higgins S."/>
            <person name="Loffler F."/>
        </authorList>
    </citation>
    <scope>NUCLEOTIDE SEQUENCE</scope>
</reference>
<feature type="region of interest" description="Disordered" evidence="1">
    <location>
        <begin position="32"/>
        <end position="51"/>
    </location>
</feature>
<name>A0A644Y7U9_9ZZZZ</name>